<evidence type="ECO:0000256" key="4">
    <source>
        <dbReference type="PIRSR" id="PIRSR006806-1"/>
    </source>
</evidence>
<sequence>MDKSNLRSNIIGKLQTLTATERRNIELSLKDNLLMSNVWRQSSVIGITISHGFEWDTESIIKTAWQNGKRICVPKCRAKEREMDFYKINNYNQLEIVYYNLQEPKPQETEKIAKNHIDLLVVPGLLFDKQGYRIGFGGGYYDRFLTDFTNKKLSLAADMQIVDKLPYESFDIPMDDVITESGFLKQGGC</sequence>
<dbReference type="InterPro" id="IPR024185">
    <property type="entry name" value="FTHF_cligase-like_sf"/>
</dbReference>
<name>A0A917V023_9BACI</name>
<proteinExistence type="inferred from homology"/>
<dbReference type="PANTHER" id="PTHR23407">
    <property type="entry name" value="ATPASE INHIBITOR/5-FORMYLTETRAHYDROFOLATE CYCLO-LIGASE"/>
    <property type="match status" value="1"/>
</dbReference>
<accession>A0A917V023</accession>
<comment type="caution">
    <text evidence="6">The sequence shown here is derived from an EMBL/GenBank/DDBJ whole genome shotgun (WGS) entry which is preliminary data.</text>
</comment>
<comment type="similarity">
    <text evidence="1 5">Belongs to the 5-formyltetrahydrofolate cyclo-ligase family.</text>
</comment>
<comment type="cofactor">
    <cofactor evidence="5">
        <name>Mg(2+)</name>
        <dbReference type="ChEBI" id="CHEBI:18420"/>
    </cofactor>
</comment>
<feature type="binding site" evidence="4">
    <location>
        <position position="49"/>
    </location>
    <ligand>
        <name>substrate</name>
    </ligand>
</feature>
<dbReference type="RefSeq" id="WP_188633627.1">
    <property type="nucleotide sequence ID" value="NZ_BMNQ01000047.1"/>
</dbReference>
<dbReference type="AlphaFoldDB" id="A0A917V023"/>
<dbReference type="GO" id="GO:0030272">
    <property type="term" value="F:5-formyltetrahydrofolate cyclo-ligase activity"/>
    <property type="evidence" value="ECO:0007669"/>
    <property type="project" value="UniProtKB-EC"/>
</dbReference>
<keyword evidence="3 4" id="KW-0067">ATP-binding</keyword>
<dbReference type="NCBIfam" id="TIGR02727">
    <property type="entry name" value="MTHFS_bact"/>
    <property type="match status" value="1"/>
</dbReference>
<dbReference type="EMBL" id="BMNQ01000047">
    <property type="protein sequence ID" value="GGK03346.1"/>
    <property type="molecule type" value="Genomic_DNA"/>
</dbReference>
<reference evidence="6" key="1">
    <citation type="journal article" date="2014" name="Int. J. Syst. Evol. Microbiol.">
        <title>Complete genome sequence of Corynebacterium casei LMG S-19264T (=DSM 44701T), isolated from a smear-ripened cheese.</title>
        <authorList>
            <consortium name="US DOE Joint Genome Institute (JGI-PGF)"/>
            <person name="Walter F."/>
            <person name="Albersmeier A."/>
            <person name="Kalinowski J."/>
            <person name="Ruckert C."/>
        </authorList>
    </citation>
    <scope>NUCLEOTIDE SEQUENCE</scope>
    <source>
        <strain evidence="6">JCM 12580</strain>
    </source>
</reference>
<dbReference type="PANTHER" id="PTHR23407:SF1">
    <property type="entry name" value="5-FORMYLTETRAHYDROFOLATE CYCLO-LIGASE"/>
    <property type="match status" value="1"/>
</dbReference>
<dbReference type="GO" id="GO:0046872">
    <property type="term" value="F:metal ion binding"/>
    <property type="evidence" value="ECO:0007669"/>
    <property type="project" value="UniProtKB-KW"/>
</dbReference>
<dbReference type="GO" id="GO:0009396">
    <property type="term" value="P:folic acid-containing compound biosynthetic process"/>
    <property type="evidence" value="ECO:0007669"/>
    <property type="project" value="TreeGrafter"/>
</dbReference>
<comment type="catalytic activity">
    <reaction evidence="5">
        <text>(6S)-5-formyl-5,6,7,8-tetrahydrofolate + ATP = (6R)-5,10-methenyltetrahydrofolate + ADP + phosphate</text>
        <dbReference type="Rhea" id="RHEA:10488"/>
        <dbReference type="ChEBI" id="CHEBI:30616"/>
        <dbReference type="ChEBI" id="CHEBI:43474"/>
        <dbReference type="ChEBI" id="CHEBI:57455"/>
        <dbReference type="ChEBI" id="CHEBI:57457"/>
        <dbReference type="ChEBI" id="CHEBI:456216"/>
        <dbReference type="EC" id="6.3.3.2"/>
    </reaction>
</comment>
<feature type="binding site" evidence="4">
    <location>
        <begin position="3"/>
        <end position="7"/>
    </location>
    <ligand>
        <name>ATP</name>
        <dbReference type="ChEBI" id="CHEBI:30616"/>
    </ligand>
</feature>
<keyword evidence="7" id="KW-1185">Reference proteome</keyword>
<dbReference type="GO" id="GO:0035999">
    <property type="term" value="P:tetrahydrofolate interconversion"/>
    <property type="evidence" value="ECO:0007669"/>
    <property type="project" value="TreeGrafter"/>
</dbReference>
<feature type="binding site" evidence="4">
    <location>
        <position position="54"/>
    </location>
    <ligand>
        <name>substrate</name>
    </ligand>
</feature>
<keyword evidence="5" id="KW-0479">Metal-binding</keyword>
<reference evidence="6" key="2">
    <citation type="submission" date="2020-09" db="EMBL/GenBank/DDBJ databases">
        <authorList>
            <person name="Sun Q."/>
            <person name="Ohkuma M."/>
        </authorList>
    </citation>
    <scope>NUCLEOTIDE SEQUENCE</scope>
    <source>
        <strain evidence="6">JCM 12580</strain>
    </source>
</reference>
<evidence type="ECO:0000256" key="3">
    <source>
        <dbReference type="ARBA" id="ARBA00022840"/>
    </source>
</evidence>
<dbReference type="Pfam" id="PF01812">
    <property type="entry name" value="5-FTHF_cyc-lig"/>
    <property type="match status" value="1"/>
</dbReference>
<organism evidence="6 7">
    <name type="scientific">Lentibacillus kapialis</name>
    <dbReference type="NCBI Taxonomy" id="340214"/>
    <lineage>
        <taxon>Bacteria</taxon>
        <taxon>Bacillati</taxon>
        <taxon>Bacillota</taxon>
        <taxon>Bacilli</taxon>
        <taxon>Bacillales</taxon>
        <taxon>Bacillaceae</taxon>
        <taxon>Lentibacillus</taxon>
    </lineage>
</organism>
<keyword evidence="2 4" id="KW-0547">Nucleotide-binding</keyword>
<evidence type="ECO:0000256" key="5">
    <source>
        <dbReference type="RuleBase" id="RU361279"/>
    </source>
</evidence>
<dbReference type="EC" id="6.3.3.2" evidence="5"/>
<dbReference type="SUPFAM" id="SSF100950">
    <property type="entry name" value="NagB/RpiA/CoA transferase-like"/>
    <property type="match status" value="1"/>
</dbReference>
<dbReference type="PIRSF" id="PIRSF006806">
    <property type="entry name" value="FTHF_cligase"/>
    <property type="match status" value="1"/>
</dbReference>
<dbReference type="InterPro" id="IPR037171">
    <property type="entry name" value="NagB/RpiA_transferase-like"/>
</dbReference>
<evidence type="ECO:0000256" key="1">
    <source>
        <dbReference type="ARBA" id="ARBA00010638"/>
    </source>
</evidence>
<evidence type="ECO:0000313" key="6">
    <source>
        <dbReference type="EMBL" id="GGK03346.1"/>
    </source>
</evidence>
<dbReference type="GO" id="GO:0005524">
    <property type="term" value="F:ATP binding"/>
    <property type="evidence" value="ECO:0007669"/>
    <property type="project" value="UniProtKB-KW"/>
</dbReference>
<evidence type="ECO:0000313" key="7">
    <source>
        <dbReference type="Proteomes" id="UP000658382"/>
    </source>
</evidence>
<keyword evidence="5" id="KW-0460">Magnesium</keyword>
<dbReference type="Proteomes" id="UP000658382">
    <property type="component" value="Unassembled WGS sequence"/>
</dbReference>
<feature type="binding site" evidence="4">
    <location>
        <begin position="133"/>
        <end position="141"/>
    </location>
    <ligand>
        <name>ATP</name>
        <dbReference type="ChEBI" id="CHEBI:30616"/>
    </ligand>
</feature>
<protein>
    <recommendedName>
        <fullName evidence="5">5-formyltetrahydrofolate cyclo-ligase</fullName>
        <ecNumber evidence="5">6.3.3.2</ecNumber>
    </recommendedName>
</protein>
<dbReference type="InterPro" id="IPR002698">
    <property type="entry name" value="FTHF_cligase"/>
</dbReference>
<dbReference type="Gene3D" id="3.40.50.10420">
    <property type="entry name" value="NagB/RpiA/CoA transferase-like"/>
    <property type="match status" value="1"/>
</dbReference>
<gene>
    <name evidence="6" type="ORF">GCM10007063_26940</name>
</gene>
<evidence type="ECO:0000256" key="2">
    <source>
        <dbReference type="ARBA" id="ARBA00022741"/>
    </source>
</evidence>